<protein>
    <submittedName>
        <fullName evidence="2">Uncharacterized protein</fullName>
    </submittedName>
</protein>
<evidence type="ECO:0000313" key="3">
    <source>
        <dbReference type="Proteomes" id="UP000756346"/>
    </source>
</evidence>
<feature type="non-terminal residue" evidence="2">
    <location>
        <position position="67"/>
    </location>
</feature>
<comment type="caution">
    <text evidence="2">The sequence shown here is derived from an EMBL/GenBank/DDBJ whole genome shotgun (WGS) entry which is preliminary data.</text>
</comment>
<dbReference type="GeneID" id="70190854"/>
<organism evidence="2 3">
    <name type="scientific">Microdochium trichocladiopsis</name>
    <dbReference type="NCBI Taxonomy" id="1682393"/>
    <lineage>
        <taxon>Eukaryota</taxon>
        <taxon>Fungi</taxon>
        <taxon>Dikarya</taxon>
        <taxon>Ascomycota</taxon>
        <taxon>Pezizomycotina</taxon>
        <taxon>Sordariomycetes</taxon>
        <taxon>Xylariomycetidae</taxon>
        <taxon>Xylariales</taxon>
        <taxon>Microdochiaceae</taxon>
        <taxon>Microdochium</taxon>
    </lineage>
</organism>
<feature type="region of interest" description="Disordered" evidence="1">
    <location>
        <begin position="31"/>
        <end position="67"/>
    </location>
</feature>
<accession>A0A9P9BIH2</accession>
<dbReference type="Proteomes" id="UP000756346">
    <property type="component" value="Unassembled WGS sequence"/>
</dbReference>
<proteinExistence type="predicted"/>
<evidence type="ECO:0000256" key="1">
    <source>
        <dbReference type="SAM" id="MobiDB-lite"/>
    </source>
</evidence>
<evidence type="ECO:0000313" key="2">
    <source>
        <dbReference type="EMBL" id="KAH7014355.1"/>
    </source>
</evidence>
<sequence length="67" mass="7612">ERKVIQIKQHCKPLLPRALQLFLANLIINPAGQTLPSKPQTQPPLPRQDVHRTLRPPPQALQEQGPR</sequence>
<keyword evidence="3" id="KW-1185">Reference proteome</keyword>
<reference evidence="2" key="1">
    <citation type="journal article" date="2021" name="Nat. Commun.">
        <title>Genetic determinants of endophytism in the Arabidopsis root mycobiome.</title>
        <authorList>
            <person name="Mesny F."/>
            <person name="Miyauchi S."/>
            <person name="Thiergart T."/>
            <person name="Pickel B."/>
            <person name="Atanasova L."/>
            <person name="Karlsson M."/>
            <person name="Huettel B."/>
            <person name="Barry K.W."/>
            <person name="Haridas S."/>
            <person name="Chen C."/>
            <person name="Bauer D."/>
            <person name="Andreopoulos W."/>
            <person name="Pangilinan J."/>
            <person name="LaButti K."/>
            <person name="Riley R."/>
            <person name="Lipzen A."/>
            <person name="Clum A."/>
            <person name="Drula E."/>
            <person name="Henrissat B."/>
            <person name="Kohler A."/>
            <person name="Grigoriev I.V."/>
            <person name="Martin F.M."/>
            <person name="Hacquard S."/>
        </authorList>
    </citation>
    <scope>NUCLEOTIDE SEQUENCE</scope>
    <source>
        <strain evidence="2">MPI-CAGE-CH-0230</strain>
    </source>
</reference>
<dbReference type="AlphaFoldDB" id="A0A9P9BIH2"/>
<gene>
    <name evidence="2" type="ORF">B0I36DRAFT_389275</name>
</gene>
<name>A0A9P9BIH2_9PEZI</name>
<feature type="compositionally biased region" description="Polar residues" evidence="1">
    <location>
        <begin position="31"/>
        <end position="40"/>
    </location>
</feature>
<dbReference type="RefSeq" id="XP_046005322.1">
    <property type="nucleotide sequence ID" value="XM_046161308.1"/>
</dbReference>
<dbReference type="EMBL" id="JAGTJQ010000013">
    <property type="protein sequence ID" value="KAH7014355.1"/>
    <property type="molecule type" value="Genomic_DNA"/>
</dbReference>